<evidence type="ECO:0000313" key="1">
    <source>
        <dbReference type="EMBL" id="KAI8537811.1"/>
    </source>
</evidence>
<keyword evidence="2" id="KW-1185">Reference proteome</keyword>
<evidence type="ECO:0000313" key="2">
    <source>
        <dbReference type="Proteomes" id="UP001062846"/>
    </source>
</evidence>
<comment type="caution">
    <text evidence="1">The sequence shown here is derived from an EMBL/GenBank/DDBJ whole genome shotgun (WGS) entry which is preliminary data.</text>
</comment>
<gene>
    <name evidence="1" type="ORF">RHMOL_Rhmol09G0052700</name>
</gene>
<dbReference type="Proteomes" id="UP001062846">
    <property type="component" value="Chromosome 9"/>
</dbReference>
<name>A0ACC0MAN3_RHOML</name>
<dbReference type="EMBL" id="CM046396">
    <property type="protein sequence ID" value="KAI8537811.1"/>
    <property type="molecule type" value="Genomic_DNA"/>
</dbReference>
<sequence length="101" mass="11641">MVLDMPSNFIEVLGWYGVQVKGKSLRCMSLMCSLTAAVYGLWRERICRIFQGKAMGHDQVMKGIADGLRDFLSTRRNIKQSLKNQDLCRQWGLPNRIFFPV</sequence>
<proteinExistence type="predicted"/>
<organism evidence="1 2">
    <name type="scientific">Rhododendron molle</name>
    <name type="common">Chinese azalea</name>
    <name type="synonym">Azalea mollis</name>
    <dbReference type="NCBI Taxonomy" id="49168"/>
    <lineage>
        <taxon>Eukaryota</taxon>
        <taxon>Viridiplantae</taxon>
        <taxon>Streptophyta</taxon>
        <taxon>Embryophyta</taxon>
        <taxon>Tracheophyta</taxon>
        <taxon>Spermatophyta</taxon>
        <taxon>Magnoliopsida</taxon>
        <taxon>eudicotyledons</taxon>
        <taxon>Gunneridae</taxon>
        <taxon>Pentapetalae</taxon>
        <taxon>asterids</taxon>
        <taxon>Ericales</taxon>
        <taxon>Ericaceae</taxon>
        <taxon>Ericoideae</taxon>
        <taxon>Rhodoreae</taxon>
        <taxon>Rhododendron</taxon>
    </lineage>
</organism>
<reference evidence="1" key="1">
    <citation type="submission" date="2022-02" db="EMBL/GenBank/DDBJ databases">
        <title>Plant Genome Project.</title>
        <authorList>
            <person name="Zhang R.-G."/>
        </authorList>
    </citation>
    <scope>NUCLEOTIDE SEQUENCE</scope>
    <source>
        <strain evidence="1">AT1</strain>
    </source>
</reference>
<accession>A0ACC0MAN3</accession>
<protein>
    <submittedName>
        <fullName evidence="1">Uncharacterized protein</fullName>
    </submittedName>
</protein>